<dbReference type="Proteomes" id="UP001175353">
    <property type="component" value="Unassembled WGS sequence"/>
</dbReference>
<dbReference type="InterPro" id="IPR004827">
    <property type="entry name" value="bZIP"/>
</dbReference>
<feature type="compositionally biased region" description="Gly residues" evidence="1">
    <location>
        <begin position="377"/>
        <end position="386"/>
    </location>
</feature>
<feature type="compositionally biased region" description="Low complexity" evidence="1">
    <location>
        <begin position="416"/>
        <end position="425"/>
    </location>
</feature>
<feature type="region of interest" description="Disordered" evidence="1">
    <location>
        <begin position="351"/>
        <end position="497"/>
    </location>
</feature>
<feature type="compositionally biased region" description="Low complexity" evidence="1">
    <location>
        <begin position="212"/>
        <end position="230"/>
    </location>
</feature>
<feature type="compositionally biased region" description="Polar residues" evidence="1">
    <location>
        <begin position="136"/>
        <end position="151"/>
    </location>
</feature>
<dbReference type="GO" id="GO:0003700">
    <property type="term" value="F:DNA-binding transcription factor activity"/>
    <property type="evidence" value="ECO:0007669"/>
    <property type="project" value="InterPro"/>
</dbReference>
<evidence type="ECO:0000313" key="4">
    <source>
        <dbReference type="Proteomes" id="UP001175353"/>
    </source>
</evidence>
<feature type="compositionally biased region" description="Basic and acidic residues" evidence="1">
    <location>
        <begin position="62"/>
        <end position="79"/>
    </location>
</feature>
<evidence type="ECO:0000313" key="3">
    <source>
        <dbReference type="EMBL" id="KAK0973409.1"/>
    </source>
</evidence>
<dbReference type="PROSITE" id="PS00036">
    <property type="entry name" value="BZIP_BASIC"/>
    <property type="match status" value="1"/>
</dbReference>
<keyword evidence="4" id="KW-1185">Reference proteome</keyword>
<feature type="domain" description="BZIP" evidence="2">
    <location>
        <begin position="298"/>
        <end position="312"/>
    </location>
</feature>
<feature type="compositionally biased region" description="Polar residues" evidence="1">
    <location>
        <begin position="11"/>
        <end position="22"/>
    </location>
</feature>
<dbReference type="CDD" id="cd14705">
    <property type="entry name" value="bZIP_Zip1"/>
    <property type="match status" value="1"/>
</dbReference>
<accession>A0AAN6KB29</accession>
<feature type="compositionally biased region" description="Pro residues" evidence="1">
    <location>
        <begin position="482"/>
        <end position="494"/>
    </location>
</feature>
<sequence>MTERSAHSRRLNTATTQRPQQGPGSGYELPPLPPVTGIGRPTYPPLTTPRLAGVSSILNPSHTDDYGLNRRRKASELESPRGPAPSLPPLAMSAQPASAAPLRSAAAPPAAFGGPADRPARRVLTPRSPSLHRAASLSQLKPMSGTISAQQMPFPGSPQHRTYSIAPGTSGTPPMPTPPAANRNIYGIPSGPTPSSEAARRAGLSGTRETRTTSGSASPSTSYSSYSPAGQTSPATRYMPVTTGGMSYSSGVGSAPVGIPISSSGGQNTYQMMTLETTAGTVQLPVDVQAASRVADEKRARNAGASARFRARRKEKEKEASVTIGKLDQQVKELGEDADYYRHERDYLSGALLQTAGGERHFPRPPSPRRRRTSASGGSGPSGTGGHEPAARSPEHTRNVRRRTSTISLPPPPLPQTALPPQGAPFQTGYSMQSYGPPLAPQPTSQHRRTPAPQPSPSPLLRDALPPPTPTTLPSMQTAHPLGPPQLMQPPPTTGPYNPYVAERRRLGRWDLGRTDRVDHVIAVTCASPVRRQLGLEVPIS</sequence>
<feature type="region of interest" description="Disordered" evidence="1">
    <location>
        <begin position="1"/>
        <end position="238"/>
    </location>
</feature>
<gene>
    <name evidence="3" type="ORF">LTR91_014758</name>
</gene>
<evidence type="ECO:0000259" key="2">
    <source>
        <dbReference type="PROSITE" id="PS00036"/>
    </source>
</evidence>
<evidence type="ECO:0000256" key="1">
    <source>
        <dbReference type="SAM" id="MobiDB-lite"/>
    </source>
</evidence>
<feature type="compositionally biased region" description="Basic and acidic residues" evidence="1">
    <location>
        <begin position="389"/>
        <end position="398"/>
    </location>
</feature>
<dbReference type="EMBL" id="JAUJLE010000161">
    <property type="protein sequence ID" value="KAK0973409.1"/>
    <property type="molecule type" value="Genomic_DNA"/>
</dbReference>
<organism evidence="3 4">
    <name type="scientific">Friedmanniomyces endolithicus</name>
    <dbReference type="NCBI Taxonomy" id="329885"/>
    <lineage>
        <taxon>Eukaryota</taxon>
        <taxon>Fungi</taxon>
        <taxon>Dikarya</taxon>
        <taxon>Ascomycota</taxon>
        <taxon>Pezizomycotina</taxon>
        <taxon>Dothideomycetes</taxon>
        <taxon>Dothideomycetidae</taxon>
        <taxon>Mycosphaerellales</taxon>
        <taxon>Teratosphaeriaceae</taxon>
        <taxon>Friedmanniomyces</taxon>
    </lineage>
</organism>
<name>A0AAN6KB29_9PEZI</name>
<comment type="caution">
    <text evidence="3">The sequence shown here is derived from an EMBL/GenBank/DDBJ whole genome shotgun (WGS) entry which is preliminary data.</text>
</comment>
<reference evidence="3" key="1">
    <citation type="submission" date="2023-06" db="EMBL/GenBank/DDBJ databases">
        <title>Black Yeasts Isolated from many extreme environments.</title>
        <authorList>
            <person name="Coleine C."/>
            <person name="Stajich J.E."/>
            <person name="Selbmann L."/>
        </authorList>
    </citation>
    <scope>NUCLEOTIDE SEQUENCE</scope>
    <source>
        <strain evidence="3">CCFEE 5200</strain>
    </source>
</reference>
<proteinExistence type="predicted"/>
<dbReference type="AlphaFoldDB" id="A0AAN6KB29"/>
<feature type="compositionally biased region" description="Low complexity" evidence="1">
    <location>
        <begin position="89"/>
        <end position="117"/>
    </location>
</feature>
<protein>
    <recommendedName>
        <fullName evidence="2">BZIP domain-containing protein</fullName>
    </recommendedName>
</protein>